<dbReference type="Proteomes" id="UP001172082">
    <property type="component" value="Unassembled WGS sequence"/>
</dbReference>
<organism evidence="2 3">
    <name type="scientific">Splendidivirga corallicola</name>
    <dbReference type="NCBI Taxonomy" id="3051826"/>
    <lineage>
        <taxon>Bacteria</taxon>
        <taxon>Pseudomonadati</taxon>
        <taxon>Bacteroidota</taxon>
        <taxon>Cytophagia</taxon>
        <taxon>Cytophagales</taxon>
        <taxon>Splendidivirgaceae</taxon>
        <taxon>Splendidivirga</taxon>
    </lineage>
</organism>
<feature type="transmembrane region" description="Helical" evidence="1">
    <location>
        <begin position="115"/>
        <end position="134"/>
    </location>
</feature>
<keyword evidence="1" id="KW-0472">Membrane</keyword>
<proteinExistence type="predicted"/>
<dbReference type="RefSeq" id="WP_346751524.1">
    <property type="nucleotide sequence ID" value="NZ_JAUJEA010000003.1"/>
</dbReference>
<keyword evidence="1" id="KW-1133">Transmembrane helix</keyword>
<dbReference type="EMBL" id="JAUJEA010000003">
    <property type="protein sequence ID" value="MDN5201495.1"/>
    <property type="molecule type" value="Genomic_DNA"/>
</dbReference>
<accession>A0ABT8KPM6</accession>
<name>A0ABT8KPM6_9BACT</name>
<gene>
    <name evidence="2" type="ORF">QQ008_08985</name>
</gene>
<protein>
    <submittedName>
        <fullName evidence="2">Uncharacterized protein</fullName>
    </submittedName>
</protein>
<sequence>MKYLSFDFFFNLIILGLIQIWVIGILYALNLDSLDFNWFDLIKDGGIFIYSCTLVVMSHLMLIKINQFSINPEKEKKLSFAVMFVIILVALVCYMDGKVITDENKISFSFKSSHHYVQLICFVTSLVYSATVEIKVKKFNSNLK</sequence>
<feature type="transmembrane region" description="Helical" evidence="1">
    <location>
        <begin position="7"/>
        <end position="27"/>
    </location>
</feature>
<reference evidence="2" key="1">
    <citation type="submission" date="2023-06" db="EMBL/GenBank/DDBJ databases">
        <title>Genomic of Parafulvivirga corallium.</title>
        <authorList>
            <person name="Wang G."/>
        </authorList>
    </citation>
    <scope>NUCLEOTIDE SEQUENCE</scope>
    <source>
        <strain evidence="2">BMA10</strain>
    </source>
</reference>
<keyword evidence="3" id="KW-1185">Reference proteome</keyword>
<comment type="caution">
    <text evidence="2">The sequence shown here is derived from an EMBL/GenBank/DDBJ whole genome shotgun (WGS) entry which is preliminary data.</text>
</comment>
<evidence type="ECO:0000313" key="2">
    <source>
        <dbReference type="EMBL" id="MDN5201495.1"/>
    </source>
</evidence>
<keyword evidence="1" id="KW-0812">Transmembrane</keyword>
<feature type="transmembrane region" description="Helical" evidence="1">
    <location>
        <begin position="78"/>
        <end position="95"/>
    </location>
</feature>
<evidence type="ECO:0000313" key="3">
    <source>
        <dbReference type="Proteomes" id="UP001172082"/>
    </source>
</evidence>
<feature type="transmembrane region" description="Helical" evidence="1">
    <location>
        <begin position="47"/>
        <end position="66"/>
    </location>
</feature>
<evidence type="ECO:0000256" key="1">
    <source>
        <dbReference type="SAM" id="Phobius"/>
    </source>
</evidence>